<dbReference type="PRINTS" id="PR01345">
    <property type="entry name" value="CERVTRCPTASE"/>
</dbReference>
<evidence type="ECO:0008006" key="2">
    <source>
        <dbReference type="Google" id="ProtNLM"/>
    </source>
</evidence>
<dbReference type="InParanoid" id="A0A1X7TFR8"/>
<reference evidence="1" key="1">
    <citation type="submission" date="2017-05" db="UniProtKB">
        <authorList>
            <consortium name="EnsemblMetazoa"/>
        </authorList>
    </citation>
    <scope>IDENTIFICATION</scope>
</reference>
<name>A0A1X7TFR8_AMPQE</name>
<proteinExistence type="predicted"/>
<evidence type="ECO:0000313" key="1">
    <source>
        <dbReference type="EnsemblMetazoa" id="Aqu2.1.13526_001"/>
    </source>
</evidence>
<dbReference type="AlphaFoldDB" id="A0A1X7TFR8"/>
<sequence>EDIDSLVEWSKRNSLFLNSKKCVTIRFSLSCSSRPLYSIDGSEVSVPESHKDLGVIVRGDLSWSDHYSHTCSKAYKTLYVIKRSFSTDSIEVKGRLYISQVRSKMLYCSQVWHPNLK</sequence>
<accession>A0A1X7TFR8</accession>
<protein>
    <recommendedName>
        <fullName evidence="2">Reverse transcriptase domain-containing protein</fullName>
    </recommendedName>
</protein>
<dbReference type="EnsemblMetazoa" id="Aqu2.1.13526_001">
    <property type="protein sequence ID" value="Aqu2.1.13526_001"/>
    <property type="gene ID" value="Aqu2.1.13526"/>
</dbReference>
<dbReference type="PANTHER" id="PTHR33332">
    <property type="entry name" value="REVERSE TRANSCRIPTASE DOMAIN-CONTAINING PROTEIN"/>
    <property type="match status" value="1"/>
</dbReference>
<organism evidence="1">
    <name type="scientific">Amphimedon queenslandica</name>
    <name type="common">Sponge</name>
    <dbReference type="NCBI Taxonomy" id="400682"/>
    <lineage>
        <taxon>Eukaryota</taxon>
        <taxon>Metazoa</taxon>
        <taxon>Porifera</taxon>
        <taxon>Demospongiae</taxon>
        <taxon>Heteroscleromorpha</taxon>
        <taxon>Haplosclerida</taxon>
        <taxon>Niphatidae</taxon>
        <taxon>Amphimedon</taxon>
    </lineage>
</organism>